<dbReference type="AlphaFoldDB" id="A0A3N4L965"/>
<evidence type="ECO:0000259" key="11">
    <source>
        <dbReference type="SMART" id="SM00747"/>
    </source>
</evidence>
<keyword evidence="5" id="KW-0325">Glycoprotein</keyword>
<evidence type="ECO:0000256" key="4">
    <source>
        <dbReference type="ARBA" id="ARBA00022525"/>
    </source>
</evidence>
<organism evidence="12 13">
    <name type="scientific">Terfezia boudieri ATCC MYA-4762</name>
    <dbReference type="NCBI Taxonomy" id="1051890"/>
    <lineage>
        <taxon>Eukaryota</taxon>
        <taxon>Fungi</taxon>
        <taxon>Dikarya</taxon>
        <taxon>Ascomycota</taxon>
        <taxon>Pezizomycotina</taxon>
        <taxon>Pezizomycetes</taxon>
        <taxon>Pezizales</taxon>
        <taxon>Pezizaceae</taxon>
        <taxon>Terfezia</taxon>
    </lineage>
</organism>
<keyword evidence="6 10" id="KW-0732">Signal</keyword>
<reference evidence="12 13" key="1">
    <citation type="journal article" date="2018" name="Nat. Ecol. Evol.">
        <title>Pezizomycetes genomes reveal the molecular basis of ectomycorrhizal truffle lifestyle.</title>
        <authorList>
            <person name="Murat C."/>
            <person name="Payen T."/>
            <person name="Noel B."/>
            <person name="Kuo A."/>
            <person name="Morin E."/>
            <person name="Chen J."/>
            <person name="Kohler A."/>
            <person name="Krizsan K."/>
            <person name="Balestrini R."/>
            <person name="Da Silva C."/>
            <person name="Montanini B."/>
            <person name="Hainaut M."/>
            <person name="Levati E."/>
            <person name="Barry K.W."/>
            <person name="Belfiori B."/>
            <person name="Cichocki N."/>
            <person name="Clum A."/>
            <person name="Dockter R.B."/>
            <person name="Fauchery L."/>
            <person name="Guy J."/>
            <person name="Iotti M."/>
            <person name="Le Tacon F."/>
            <person name="Lindquist E.A."/>
            <person name="Lipzen A."/>
            <person name="Malagnac F."/>
            <person name="Mello A."/>
            <person name="Molinier V."/>
            <person name="Miyauchi S."/>
            <person name="Poulain J."/>
            <person name="Riccioni C."/>
            <person name="Rubini A."/>
            <person name="Sitrit Y."/>
            <person name="Splivallo R."/>
            <person name="Traeger S."/>
            <person name="Wang M."/>
            <person name="Zifcakova L."/>
            <person name="Wipf D."/>
            <person name="Zambonelli A."/>
            <person name="Paolocci F."/>
            <person name="Nowrousian M."/>
            <person name="Ottonello S."/>
            <person name="Baldrian P."/>
            <person name="Spatafora J.W."/>
            <person name="Henrissat B."/>
            <person name="Nagy L.G."/>
            <person name="Aury J.M."/>
            <person name="Wincker P."/>
            <person name="Grigoriev I.V."/>
            <person name="Bonfante P."/>
            <person name="Martin F.M."/>
        </authorList>
    </citation>
    <scope>NUCLEOTIDE SEQUENCE [LARGE SCALE GENOMIC DNA]</scope>
    <source>
        <strain evidence="12 13">ATCC MYA-4762</strain>
    </source>
</reference>
<feature type="domain" description="CFEM" evidence="11">
    <location>
        <begin position="133"/>
        <end position="197"/>
    </location>
</feature>
<protein>
    <recommendedName>
        <fullName evidence="11">CFEM domain-containing protein</fullName>
    </recommendedName>
</protein>
<dbReference type="SMART" id="SM00747">
    <property type="entry name" value="CFEM"/>
    <property type="match status" value="1"/>
</dbReference>
<evidence type="ECO:0000256" key="5">
    <source>
        <dbReference type="ARBA" id="ARBA00022622"/>
    </source>
</evidence>
<evidence type="ECO:0000256" key="6">
    <source>
        <dbReference type="ARBA" id="ARBA00022729"/>
    </source>
</evidence>
<evidence type="ECO:0000256" key="9">
    <source>
        <dbReference type="SAM" id="MobiDB-lite"/>
    </source>
</evidence>
<sequence length="307" mass="34000">MQFFKAFNWFCLFGASVLVQSSEGITTDVSVLPTATMTAITAKPIFTGDKRGIFYKWTRSTQVQAATSMKSKYRRPTSSYEPTVTLNGKHTKTIEPRRSTKLPKYRKTIADQATTRTHPIKPFHTLLSIRNVDASNLPDCVQACAENASAFTNCVEESKDCICVDNQFQKILYHCLKSICEPEKLSYAVQVAIEECSPYLPIEKEGEAVMSHDIKVHQQGELHQLFARNISGSGVASGARPSGPTALAFPKKVVEGYNVEVVVSTIVTEYVGEASHSRATAGLEGKASEGKNTHGHRRLRRNKHHHI</sequence>
<keyword evidence="7" id="KW-1015">Disulfide bond</keyword>
<evidence type="ECO:0000256" key="2">
    <source>
        <dbReference type="ARBA" id="ARBA00004613"/>
    </source>
</evidence>
<dbReference type="Pfam" id="PF05730">
    <property type="entry name" value="CFEM"/>
    <property type="match status" value="1"/>
</dbReference>
<dbReference type="GO" id="GO:0098552">
    <property type="term" value="C:side of membrane"/>
    <property type="evidence" value="ECO:0007669"/>
    <property type="project" value="UniProtKB-KW"/>
</dbReference>
<keyword evidence="5" id="KW-0472">Membrane</keyword>
<evidence type="ECO:0000256" key="3">
    <source>
        <dbReference type="ARBA" id="ARBA00010031"/>
    </source>
</evidence>
<feature type="signal peptide" evidence="10">
    <location>
        <begin position="1"/>
        <end position="24"/>
    </location>
</feature>
<accession>A0A3N4L965</accession>
<comment type="subcellular location">
    <subcellularLocation>
        <location evidence="1">Membrane</location>
        <topology evidence="1">Lipid-anchor</topology>
        <topology evidence="1">GPI-anchor</topology>
    </subcellularLocation>
    <subcellularLocation>
        <location evidence="2">Secreted</location>
    </subcellularLocation>
</comment>
<proteinExistence type="inferred from homology"/>
<dbReference type="InterPro" id="IPR008427">
    <property type="entry name" value="Extracellular_membr_CFEM_dom"/>
</dbReference>
<keyword evidence="4" id="KW-0964">Secreted</keyword>
<name>A0A3N4L965_9PEZI</name>
<feature type="compositionally biased region" description="Basic residues" evidence="9">
    <location>
        <begin position="293"/>
        <end position="307"/>
    </location>
</feature>
<gene>
    <name evidence="12" type="ORF">L211DRAFT_842690</name>
</gene>
<dbReference type="GO" id="GO:0005576">
    <property type="term" value="C:extracellular region"/>
    <property type="evidence" value="ECO:0007669"/>
    <property type="project" value="UniProtKB-SubCell"/>
</dbReference>
<evidence type="ECO:0000256" key="7">
    <source>
        <dbReference type="ARBA" id="ARBA00023157"/>
    </source>
</evidence>
<keyword evidence="13" id="KW-1185">Reference proteome</keyword>
<evidence type="ECO:0000256" key="10">
    <source>
        <dbReference type="SAM" id="SignalP"/>
    </source>
</evidence>
<feature type="region of interest" description="Disordered" evidence="9">
    <location>
        <begin position="277"/>
        <end position="307"/>
    </location>
</feature>
<keyword evidence="5" id="KW-0336">GPI-anchor</keyword>
<evidence type="ECO:0000313" key="12">
    <source>
        <dbReference type="EMBL" id="RPB19447.1"/>
    </source>
</evidence>
<feature type="chain" id="PRO_5018226454" description="CFEM domain-containing protein" evidence="10">
    <location>
        <begin position="25"/>
        <end position="307"/>
    </location>
</feature>
<keyword evidence="8" id="KW-0449">Lipoprotein</keyword>
<evidence type="ECO:0000256" key="8">
    <source>
        <dbReference type="ARBA" id="ARBA00023288"/>
    </source>
</evidence>
<dbReference type="EMBL" id="ML121589">
    <property type="protein sequence ID" value="RPB19447.1"/>
    <property type="molecule type" value="Genomic_DNA"/>
</dbReference>
<dbReference type="OrthoDB" id="5421216at2759"/>
<evidence type="ECO:0000313" key="13">
    <source>
        <dbReference type="Proteomes" id="UP000267821"/>
    </source>
</evidence>
<evidence type="ECO:0000256" key="1">
    <source>
        <dbReference type="ARBA" id="ARBA00004589"/>
    </source>
</evidence>
<dbReference type="Proteomes" id="UP000267821">
    <property type="component" value="Unassembled WGS sequence"/>
</dbReference>
<dbReference type="InParanoid" id="A0A3N4L965"/>
<comment type="similarity">
    <text evidence="3">Belongs to the RBT5 family.</text>
</comment>